<dbReference type="PRINTS" id="PR00598">
    <property type="entry name" value="HTHMARR"/>
</dbReference>
<gene>
    <name evidence="5" type="ORF">SAMN06295984_1886</name>
</gene>
<feature type="domain" description="HTH marR-type" evidence="4">
    <location>
        <begin position="10"/>
        <end position="142"/>
    </location>
</feature>
<keyword evidence="2" id="KW-0238">DNA-binding</keyword>
<dbReference type="PANTHER" id="PTHR42756">
    <property type="entry name" value="TRANSCRIPTIONAL REGULATOR, MARR"/>
    <property type="match status" value="1"/>
</dbReference>
<reference evidence="6" key="1">
    <citation type="submission" date="2017-04" db="EMBL/GenBank/DDBJ databases">
        <authorList>
            <person name="Varghese N."/>
            <person name="Submissions S."/>
        </authorList>
    </citation>
    <scope>NUCLEOTIDE SEQUENCE [LARGE SCALE GENOMIC DNA]</scope>
    <source>
        <strain evidence="6">UI2</strain>
    </source>
</reference>
<dbReference type="GO" id="GO:0003700">
    <property type="term" value="F:DNA-binding transcription factor activity"/>
    <property type="evidence" value="ECO:0007669"/>
    <property type="project" value="InterPro"/>
</dbReference>
<dbReference type="InterPro" id="IPR036390">
    <property type="entry name" value="WH_DNA-bd_sf"/>
</dbReference>
<dbReference type="Proteomes" id="UP000194469">
    <property type="component" value="Unassembled WGS sequence"/>
</dbReference>
<keyword evidence="6" id="KW-1185">Reference proteome</keyword>
<dbReference type="EMBL" id="FXWL01000002">
    <property type="protein sequence ID" value="SMQ76446.1"/>
    <property type="molecule type" value="Genomic_DNA"/>
</dbReference>
<dbReference type="GeneID" id="303002213"/>
<dbReference type="SMART" id="SM00347">
    <property type="entry name" value="HTH_MARR"/>
    <property type="match status" value="1"/>
</dbReference>
<evidence type="ECO:0000259" key="4">
    <source>
        <dbReference type="PROSITE" id="PS50995"/>
    </source>
</evidence>
<keyword evidence="3" id="KW-0804">Transcription</keyword>
<organism evidence="5 6">
    <name type="scientific">Sphingopyxis terrae subsp. ummariensis</name>
    <dbReference type="NCBI Taxonomy" id="429001"/>
    <lineage>
        <taxon>Bacteria</taxon>
        <taxon>Pseudomonadati</taxon>
        <taxon>Pseudomonadota</taxon>
        <taxon>Alphaproteobacteria</taxon>
        <taxon>Sphingomonadales</taxon>
        <taxon>Sphingomonadaceae</taxon>
        <taxon>Sphingopyxis</taxon>
    </lineage>
</organism>
<protein>
    <submittedName>
        <fullName evidence="5">Transcriptional regulator, MarR family</fullName>
    </submittedName>
</protein>
<keyword evidence="1" id="KW-0805">Transcription regulation</keyword>
<dbReference type="PROSITE" id="PS50995">
    <property type="entry name" value="HTH_MARR_2"/>
    <property type="match status" value="1"/>
</dbReference>
<dbReference type="Gene3D" id="1.10.10.10">
    <property type="entry name" value="Winged helix-like DNA-binding domain superfamily/Winged helix DNA-binding domain"/>
    <property type="match status" value="1"/>
</dbReference>
<dbReference type="PANTHER" id="PTHR42756:SF1">
    <property type="entry name" value="TRANSCRIPTIONAL REPRESSOR OF EMRAB OPERON"/>
    <property type="match status" value="1"/>
</dbReference>
<evidence type="ECO:0000256" key="1">
    <source>
        <dbReference type="ARBA" id="ARBA00023015"/>
    </source>
</evidence>
<evidence type="ECO:0000313" key="6">
    <source>
        <dbReference type="Proteomes" id="UP000194469"/>
    </source>
</evidence>
<evidence type="ECO:0000313" key="5">
    <source>
        <dbReference type="EMBL" id="SMQ76446.1"/>
    </source>
</evidence>
<dbReference type="Pfam" id="PF01047">
    <property type="entry name" value="MarR"/>
    <property type="match status" value="1"/>
</dbReference>
<dbReference type="InterPro" id="IPR000835">
    <property type="entry name" value="HTH_MarR-typ"/>
</dbReference>
<dbReference type="SUPFAM" id="SSF46785">
    <property type="entry name" value="Winged helix' DNA-binding domain"/>
    <property type="match status" value="1"/>
</dbReference>
<name>A0A1Y6FQB2_9SPHN</name>
<dbReference type="RefSeq" id="WP_165760621.1">
    <property type="nucleotide sequence ID" value="NZ_FXWL01000002.1"/>
</dbReference>
<proteinExistence type="predicted"/>
<dbReference type="AlphaFoldDB" id="A0A1Y6FQB2"/>
<accession>A0A1Y6FQB2</accession>
<dbReference type="InterPro" id="IPR036388">
    <property type="entry name" value="WH-like_DNA-bd_sf"/>
</dbReference>
<evidence type="ECO:0000256" key="2">
    <source>
        <dbReference type="ARBA" id="ARBA00023125"/>
    </source>
</evidence>
<evidence type="ECO:0000256" key="3">
    <source>
        <dbReference type="ARBA" id="ARBA00023163"/>
    </source>
</evidence>
<dbReference type="GO" id="GO:0003677">
    <property type="term" value="F:DNA binding"/>
    <property type="evidence" value="ECO:0007669"/>
    <property type="project" value="UniProtKB-KW"/>
</dbReference>
<sequence length="154" mass="17329">MTRRVFWGLDDSIGYLARITFRRFAGAFEKRTAPDRIAMGQYTLLQSLWKTDGIAQHDLAQQLGLCEPTVAVTARRLESLGLLRRVVNASNRRETLVYLTGRGRDMEAALRDAAQSAYAEAVRNFSPREIATLHALLCRVEQNLANFEAELADT</sequence>